<evidence type="ECO:0000313" key="2">
    <source>
        <dbReference type="EMBL" id="MCF1752455.1"/>
    </source>
</evidence>
<dbReference type="Proteomes" id="UP001201449">
    <property type="component" value="Unassembled WGS sequence"/>
</dbReference>
<gene>
    <name evidence="2" type="ORF">L0U89_15450</name>
</gene>
<keyword evidence="1" id="KW-1133">Transmembrane helix</keyword>
<evidence type="ECO:0000313" key="3">
    <source>
        <dbReference type="Proteomes" id="UP001201449"/>
    </source>
</evidence>
<organism evidence="2 3">
    <name type="scientific">Mariniradius sediminis</name>
    <dbReference type="NCBI Taxonomy" id="2909237"/>
    <lineage>
        <taxon>Bacteria</taxon>
        <taxon>Pseudomonadati</taxon>
        <taxon>Bacteroidota</taxon>
        <taxon>Cytophagia</taxon>
        <taxon>Cytophagales</taxon>
        <taxon>Cyclobacteriaceae</taxon>
        <taxon>Mariniradius</taxon>
    </lineage>
</organism>
<evidence type="ECO:0008006" key="4">
    <source>
        <dbReference type="Google" id="ProtNLM"/>
    </source>
</evidence>
<keyword evidence="1" id="KW-0472">Membrane</keyword>
<keyword evidence="3" id="KW-1185">Reference proteome</keyword>
<protein>
    <recommendedName>
        <fullName evidence="4">Oxygen tolerance</fullName>
    </recommendedName>
</protein>
<feature type="transmembrane region" description="Helical" evidence="1">
    <location>
        <begin position="153"/>
        <end position="176"/>
    </location>
</feature>
<sequence>MGKILASILLILGFIVRPVLAQDIEVEGYFMQDSAKLGERVAYVLKAKYRPGTNIIFPDSSYNFEPFVLLEKKSFISSTTDDVTLDSAVYYVSNFSLDPVVRLSLPIYEVFRYDSLEHKPLEAQLALKLTIDPLPENLAFKDNNVYQPIPTEFNVFVLVIVLVVLLVVAAVVLFFFGKKLKRMWQNWLEKRKYKRFLSRWEKAELAFASQPDMDHADELLGLWKTYMEHLNEQPFREWTTTEISEFLDNKDIIKDFRAIESIIYAGQSGKDISENCQNLRDVCAMAFQKKITEPDESK</sequence>
<dbReference type="EMBL" id="JAKEVZ010000012">
    <property type="protein sequence ID" value="MCF1752455.1"/>
    <property type="molecule type" value="Genomic_DNA"/>
</dbReference>
<keyword evidence="1" id="KW-0812">Transmembrane</keyword>
<reference evidence="2 3" key="1">
    <citation type="submission" date="2022-01" db="EMBL/GenBank/DDBJ databases">
        <title>Mariniradius saccharolyticus sp. nov., isolated from sediment of a river.</title>
        <authorList>
            <person name="Liu H."/>
        </authorList>
    </citation>
    <scope>NUCLEOTIDE SEQUENCE [LARGE SCALE GENOMIC DNA]</scope>
    <source>
        <strain evidence="2 3">RY-2</strain>
    </source>
</reference>
<proteinExistence type="predicted"/>
<name>A0ABS9BWK8_9BACT</name>
<comment type="caution">
    <text evidence="2">The sequence shown here is derived from an EMBL/GenBank/DDBJ whole genome shotgun (WGS) entry which is preliminary data.</text>
</comment>
<accession>A0ABS9BWK8</accession>
<evidence type="ECO:0000256" key="1">
    <source>
        <dbReference type="SAM" id="Phobius"/>
    </source>
</evidence>